<keyword evidence="8" id="KW-1185">Reference proteome</keyword>
<protein>
    <recommendedName>
        <fullName evidence="1">Stage 0 sporulation protein A homolog</fullName>
    </recommendedName>
</protein>
<reference evidence="7 8" key="1">
    <citation type="submission" date="2015-12" db="EMBL/GenBank/DDBJ databases">
        <title>Draft genome of Thermovenabulum gondwanense isolated from a red thermophilic microbial mat colonisisng an outflow channel of a bore well.</title>
        <authorList>
            <person name="Patel B.K."/>
        </authorList>
    </citation>
    <scope>NUCLEOTIDE SEQUENCE [LARGE SCALE GENOMIC DNA]</scope>
    <source>
        <strain evidence="7 8">R270</strain>
    </source>
</reference>
<dbReference type="Gene3D" id="3.40.50.2300">
    <property type="match status" value="1"/>
</dbReference>
<keyword evidence="2 5" id="KW-0597">Phosphoprotein</keyword>
<dbReference type="PROSITE" id="PS50110">
    <property type="entry name" value="RESPONSE_REGULATORY"/>
    <property type="match status" value="1"/>
</dbReference>
<dbReference type="Proteomes" id="UP000075737">
    <property type="component" value="Unassembled WGS sequence"/>
</dbReference>
<feature type="modified residue" description="4-aspartylphosphate" evidence="5">
    <location>
        <position position="54"/>
    </location>
</feature>
<accession>A0A162MWU3</accession>
<dbReference type="SMART" id="SM00448">
    <property type="entry name" value="REC"/>
    <property type="match status" value="1"/>
</dbReference>
<keyword evidence="3" id="KW-0902">Two-component regulatory system</keyword>
<proteinExistence type="predicted"/>
<name>A0A162MWU3_9FIRM</name>
<comment type="function">
    <text evidence="4">May play the central regulatory role in sporulation. It may be an element of the effector pathway responsible for the activation of sporulation genes in response to nutritional stress. Spo0A may act in concert with spo0H (a sigma factor) to control the expression of some genes that are critical to the sporulation process.</text>
</comment>
<dbReference type="SUPFAM" id="SSF52172">
    <property type="entry name" value="CheY-like"/>
    <property type="match status" value="1"/>
</dbReference>
<dbReference type="GO" id="GO:0000160">
    <property type="term" value="P:phosphorelay signal transduction system"/>
    <property type="evidence" value="ECO:0007669"/>
    <property type="project" value="UniProtKB-KW"/>
</dbReference>
<dbReference type="OrthoDB" id="9790669at2"/>
<dbReference type="PANTHER" id="PTHR44591:SF14">
    <property type="entry name" value="PROTEIN PILG"/>
    <property type="match status" value="1"/>
</dbReference>
<evidence type="ECO:0000313" key="7">
    <source>
        <dbReference type="EMBL" id="KYO68045.1"/>
    </source>
</evidence>
<evidence type="ECO:0000256" key="3">
    <source>
        <dbReference type="ARBA" id="ARBA00023012"/>
    </source>
</evidence>
<dbReference type="InterPro" id="IPR001789">
    <property type="entry name" value="Sig_transdc_resp-reg_receiver"/>
</dbReference>
<evidence type="ECO:0000256" key="4">
    <source>
        <dbReference type="ARBA" id="ARBA00024867"/>
    </source>
</evidence>
<dbReference type="STRING" id="520767.ATZ99_03560"/>
<dbReference type="RefSeq" id="WP_068747528.1">
    <property type="nucleotide sequence ID" value="NZ_LOHZ01000019.1"/>
</dbReference>
<evidence type="ECO:0000256" key="2">
    <source>
        <dbReference type="ARBA" id="ARBA00022553"/>
    </source>
</evidence>
<organism evidence="7 8">
    <name type="scientific">Thermovenabulum gondwanense</name>
    <dbReference type="NCBI Taxonomy" id="520767"/>
    <lineage>
        <taxon>Bacteria</taxon>
        <taxon>Bacillati</taxon>
        <taxon>Bacillota</taxon>
        <taxon>Clostridia</taxon>
        <taxon>Thermosediminibacterales</taxon>
        <taxon>Thermosediminibacteraceae</taxon>
        <taxon>Thermovenabulum</taxon>
    </lineage>
</organism>
<sequence length="126" mass="14303">MKKGNVLVVEDQKYVRSLLVDALDFFGYSPFEAKTPKEALSLVEQKSVDLSIVDFNLPEMDGLRLAEELWRINPIIPVFLISGMEEIGAKIKEKSQYLKGSLRFIEKPIDLVILKHYLDGAMRCAS</sequence>
<evidence type="ECO:0000256" key="5">
    <source>
        <dbReference type="PROSITE-ProRule" id="PRU00169"/>
    </source>
</evidence>
<evidence type="ECO:0000256" key="1">
    <source>
        <dbReference type="ARBA" id="ARBA00018672"/>
    </source>
</evidence>
<comment type="caution">
    <text evidence="7">The sequence shown here is derived from an EMBL/GenBank/DDBJ whole genome shotgun (WGS) entry which is preliminary data.</text>
</comment>
<dbReference type="Pfam" id="PF00072">
    <property type="entry name" value="Response_reg"/>
    <property type="match status" value="1"/>
</dbReference>
<evidence type="ECO:0000259" key="6">
    <source>
        <dbReference type="PROSITE" id="PS50110"/>
    </source>
</evidence>
<dbReference type="InterPro" id="IPR011006">
    <property type="entry name" value="CheY-like_superfamily"/>
</dbReference>
<dbReference type="AlphaFoldDB" id="A0A162MWU3"/>
<dbReference type="InterPro" id="IPR050595">
    <property type="entry name" value="Bact_response_regulator"/>
</dbReference>
<evidence type="ECO:0000313" key="8">
    <source>
        <dbReference type="Proteomes" id="UP000075737"/>
    </source>
</evidence>
<dbReference type="EMBL" id="LOHZ01000019">
    <property type="protein sequence ID" value="KYO68045.1"/>
    <property type="molecule type" value="Genomic_DNA"/>
</dbReference>
<dbReference type="PANTHER" id="PTHR44591">
    <property type="entry name" value="STRESS RESPONSE REGULATOR PROTEIN 1"/>
    <property type="match status" value="1"/>
</dbReference>
<feature type="domain" description="Response regulatory" evidence="6">
    <location>
        <begin position="5"/>
        <end position="122"/>
    </location>
</feature>
<gene>
    <name evidence="7" type="primary">glnG</name>
    <name evidence="7" type="ORF">ATZ99_03560</name>
</gene>